<dbReference type="Pfam" id="PF02567">
    <property type="entry name" value="PhzC-PhzF"/>
    <property type="match status" value="1"/>
</dbReference>
<accession>A0A1B8ZLN2</accession>
<dbReference type="PIRSF" id="PIRSF016184">
    <property type="entry name" value="PhzC_PhzF"/>
    <property type="match status" value="1"/>
</dbReference>
<evidence type="ECO:0000256" key="2">
    <source>
        <dbReference type="ARBA" id="ARBA00023235"/>
    </source>
</evidence>
<feature type="active site" evidence="3">
    <location>
        <position position="48"/>
    </location>
</feature>
<dbReference type="EMBL" id="MAYH01000023">
    <property type="protein sequence ID" value="OCA72519.1"/>
    <property type="molecule type" value="Genomic_DNA"/>
</dbReference>
<sequence>MMKEVIVYQVDSFTKEKFKGNPAGVVLNAENLTTEEMQLIARELNNSETAFVFSPKENNEFDYHIRYFTPTTEVPICGHATIGALYAKAIEDQLDSCTIRINTQVGVLPIDIIRNDNDYQITMTQGNFSVSPVFEQSITQNIVQALGLQIEDLDERCPVQIASTGHSKVMIGIKSRTVLNQLTPNFDHLTHISTEIGCNGYFVFTFDSDDHNVLTYGRMFAPAIGILEDPVTGNANGPLGGYLIQNKIIEVSNGNFEFIGRQGETINRIGQMKVEVSVINEIPETIRITGNAVCVFRTIMHV</sequence>
<name>A0A1B8ZLN2_9FLAO</name>
<dbReference type="PANTHER" id="PTHR13774:SF39">
    <property type="entry name" value="BIOSYNTHESIS PROTEIN, PUTATIVE-RELATED"/>
    <property type="match status" value="1"/>
</dbReference>
<proteinExistence type="inferred from homology"/>
<dbReference type="PANTHER" id="PTHR13774">
    <property type="entry name" value="PHENAZINE BIOSYNTHESIS PROTEIN"/>
    <property type="match status" value="1"/>
</dbReference>
<evidence type="ECO:0000256" key="3">
    <source>
        <dbReference type="PIRSR" id="PIRSR016184-1"/>
    </source>
</evidence>
<organism evidence="4 5">
    <name type="scientific">Chryseobacterium artocarpi</name>
    <dbReference type="NCBI Taxonomy" id="1414727"/>
    <lineage>
        <taxon>Bacteria</taxon>
        <taxon>Pseudomonadati</taxon>
        <taxon>Bacteroidota</taxon>
        <taxon>Flavobacteriia</taxon>
        <taxon>Flavobacteriales</taxon>
        <taxon>Weeksellaceae</taxon>
        <taxon>Chryseobacterium group</taxon>
        <taxon>Chryseobacterium</taxon>
    </lineage>
</organism>
<dbReference type="SUPFAM" id="SSF54506">
    <property type="entry name" value="Diaminopimelate epimerase-like"/>
    <property type="match status" value="1"/>
</dbReference>
<protein>
    <recommendedName>
        <fullName evidence="6">PhzF family isomerase</fullName>
    </recommendedName>
</protein>
<evidence type="ECO:0008006" key="6">
    <source>
        <dbReference type="Google" id="ProtNLM"/>
    </source>
</evidence>
<dbReference type="OrthoDB" id="9788221at2"/>
<dbReference type="InterPro" id="IPR003719">
    <property type="entry name" value="Phenazine_PhzF-like"/>
</dbReference>
<dbReference type="NCBIfam" id="NF007625">
    <property type="entry name" value="PRK10281.1"/>
    <property type="match status" value="1"/>
</dbReference>
<comment type="similarity">
    <text evidence="1">Belongs to the PhzF family.</text>
</comment>
<comment type="caution">
    <text evidence="4">The sequence shown here is derived from an EMBL/GenBank/DDBJ whole genome shotgun (WGS) entry which is preliminary data.</text>
</comment>
<dbReference type="GO" id="GO:0005737">
    <property type="term" value="C:cytoplasm"/>
    <property type="evidence" value="ECO:0007669"/>
    <property type="project" value="TreeGrafter"/>
</dbReference>
<dbReference type="Gene3D" id="3.10.310.10">
    <property type="entry name" value="Diaminopimelate Epimerase, Chain A, domain 1"/>
    <property type="match status" value="2"/>
</dbReference>
<gene>
    <name evidence="4" type="ORF">BBI01_10390</name>
</gene>
<keyword evidence="2" id="KW-0413">Isomerase</keyword>
<dbReference type="Proteomes" id="UP000092651">
    <property type="component" value="Unassembled WGS sequence"/>
</dbReference>
<evidence type="ECO:0000313" key="5">
    <source>
        <dbReference type="Proteomes" id="UP000092651"/>
    </source>
</evidence>
<evidence type="ECO:0000313" key="4">
    <source>
        <dbReference type="EMBL" id="OCA72519.1"/>
    </source>
</evidence>
<evidence type="ECO:0000256" key="1">
    <source>
        <dbReference type="ARBA" id="ARBA00008270"/>
    </source>
</evidence>
<dbReference type="AlphaFoldDB" id="A0A1B8ZLN2"/>
<keyword evidence="5" id="KW-1185">Reference proteome</keyword>
<dbReference type="GO" id="GO:0016853">
    <property type="term" value="F:isomerase activity"/>
    <property type="evidence" value="ECO:0007669"/>
    <property type="project" value="UniProtKB-KW"/>
</dbReference>
<reference evidence="4 5" key="1">
    <citation type="submission" date="2016-07" db="EMBL/GenBank/DDBJ databases">
        <authorList>
            <person name="Jeong J.-J."/>
            <person name="Kim D.W."/>
            <person name="Sang M.K."/>
            <person name="Choi I.-G."/>
            <person name="Kim K.D."/>
        </authorList>
    </citation>
    <scope>NUCLEOTIDE SEQUENCE [LARGE SCALE GENOMIC DNA]</scope>
    <source>
        <strain evidence="4 5">UTM-3</strain>
    </source>
</reference>
<dbReference type="NCBIfam" id="TIGR00654">
    <property type="entry name" value="PhzF_family"/>
    <property type="match status" value="1"/>
</dbReference>